<evidence type="ECO:0000256" key="5">
    <source>
        <dbReference type="PIRSR" id="PIRSR017617-1"/>
    </source>
</evidence>
<dbReference type="PIRSF" id="PIRSF017617">
    <property type="entry name" value="Thr_aldolase"/>
    <property type="match status" value="1"/>
</dbReference>
<accession>A0A7G7ML93</accession>
<evidence type="ECO:0000256" key="2">
    <source>
        <dbReference type="ARBA" id="ARBA00006966"/>
    </source>
</evidence>
<dbReference type="GO" id="GO:0005829">
    <property type="term" value="C:cytosol"/>
    <property type="evidence" value="ECO:0007669"/>
    <property type="project" value="TreeGrafter"/>
</dbReference>
<feature type="compositionally biased region" description="Basic residues" evidence="6">
    <location>
        <begin position="1"/>
        <end position="11"/>
    </location>
</feature>
<keyword evidence="9" id="KW-1185">Reference proteome</keyword>
<dbReference type="GO" id="GO:0006545">
    <property type="term" value="P:glycine biosynthetic process"/>
    <property type="evidence" value="ECO:0007669"/>
    <property type="project" value="TreeGrafter"/>
</dbReference>
<dbReference type="InterPro" id="IPR001597">
    <property type="entry name" value="ArAA_b-elim_lyase/Thr_aldolase"/>
</dbReference>
<dbReference type="InterPro" id="IPR015422">
    <property type="entry name" value="PyrdxlP-dep_Trfase_small"/>
</dbReference>
<dbReference type="Gene3D" id="3.40.640.10">
    <property type="entry name" value="Type I PLP-dependent aspartate aminotransferase-like (Major domain)"/>
    <property type="match status" value="1"/>
</dbReference>
<comment type="similarity">
    <text evidence="2">Belongs to the threonine aldolase family.</text>
</comment>
<organism evidence="8 9">
    <name type="scientific">Pseudonocardia petroleophila</name>
    <dbReference type="NCBI Taxonomy" id="37331"/>
    <lineage>
        <taxon>Bacteria</taxon>
        <taxon>Bacillati</taxon>
        <taxon>Actinomycetota</taxon>
        <taxon>Actinomycetes</taxon>
        <taxon>Pseudonocardiales</taxon>
        <taxon>Pseudonocardiaceae</taxon>
        <taxon>Pseudonocardia</taxon>
    </lineage>
</organism>
<keyword evidence="8" id="KW-0032">Aminotransferase</keyword>
<keyword evidence="8" id="KW-0808">Transferase</keyword>
<gene>
    <name evidence="8" type="ORF">H6H00_06215</name>
</gene>
<evidence type="ECO:0000256" key="1">
    <source>
        <dbReference type="ARBA" id="ARBA00001933"/>
    </source>
</evidence>
<dbReference type="PANTHER" id="PTHR48097">
    <property type="entry name" value="L-THREONINE ALDOLASE-RELATED"/>
    <property type="match status" value="1"/>
</dbReference>
<dbReference type="AlphaFoldDB" id="A0A7G7ML93"/>
<dbReference type="Proteomes" id="UP000515728">
    <property type="component" value="Chromosome"/>
</dbReference>
<dbReference type="FunFam" id="3.40.640.10:FF:000030">
    <property type="entry name" value="Low-specificity L-threonine aldolase"/>
    <property type="match status" value="1"/>
</dbReference>
<dbReference type="GO" id="GO:0008483">
    <property type="term" value="F:transaminase activity"/>
    <property type="evidence" value="ECO:0007669"/>
    <property type="project" value="UniProtKB-KW"/>
</dbReference>
<evidence type="ECO:0000256" key="4">
    <source>
        <dbReference type="ARBA" id="ARBA00023239"/>
    </source>
</evidence>
<sequence>MRPTSRSRRASAKSGPIDLRSDTVTRPTKEMRAAMAAAEVGDDVLDGDPTMRELEVRVAGVLGAADALWTPSGSMGNLIALMAHLNRGDAFLAPTGAHVLDAELGTAAWLAGGMPRPLPHDAGPGRVTPDAVRRAAGAPGPYFTLRTTLLCLENTHNAAGGTITAPEQHAAVAAAARAAKLRVHLDGARLWNAAAALGVPPGALTVGADTVQVCLSKGLGAPVGSVVAGSAEFVEEARRLRKMLGGGVRQGGVLAAAGLVALDRVDRLVEDHRRARTLADGLRERGWQAAVPQTNIVLIAVADLDGTLRRFEEAGVRAVAMSGQVRLMTHCDVDDADITAALDRIGSPGAGTGEDGRADGRTAYAPTQRGLRTGGDRAPARPGGR</sequence>
<dbReference type="GO" id="GO:0006567">
    <property type="term" value="P:L-threonine catabolic process"/>
    <property type="evidence" value="ECO:0007669"/>
    <property type="project" value="TreeGrafter"/>
</dbReference>
<evidence type="ECO:0000259" key="7">
    <source>
        <dbReference type="Pfam" id="PF01212"/>
    </source>
</evidence>
<evidence type="ECO:0000256" key="6">
    <source>
        <dbReference type="SAM" id="MobiDB-lite"/>
    </source>
</evidence>
<dbReference type="SUPFAM" id="SSF53383">
    <property type="entry name" value="PLP-dependent transferases"/>
    <property type="match status" value="1"/>
</dbReference>
<feature type="region of interest" description="Disordered" evidence="6">
    <location>
        <begin position="344"/>
        <end position="385"/>
    </location>
</feature>
<dbReference type="Gene3D" id="3.90.1150.10">
    <property type="entry name" value="Aspartate Aminotransferase, domain 1"/>
    <property type="match status" value="1"/>
</dbReference>
<dbReference type="PANTHER" id="PTHR48097:SF9">
    <property type="entry name" value="L-THREONINE ALDOLASE"/>
    <property type="match status" value="1"/>
</dbReference>
<name>A0A7G7ML93_9PSEU</name>
<dbReference type="NCBIfam" id="NF041359">
    <property type="entry name" value="GntG_guanitoxin"/>
    <property type="match status" value="1"/>
</dbReference>
<feature type="modified residue" description="N6-(pyridoxal phosphate)lysine" evidence="5">
    <location>
        <position position="217"/>
    </location>
</feature>
<evidence type="ECO:0000313" key="8">
    <source>
        <dbReference type="EMBL" id="QNG53554.1"/>
    </source>
</evidence>
<protein>
    <submittedName>
        <fullName evidence="8">Aminotransferase class I/II-fold pyridoxal phosphate-dependent enzyme</fullName>
    </submittedName>
</protein>
<reference evidence="8 9" key="1">
    <citation type="submission" date="2020-08" db="EMBL/GenBank/DDBJ databases">
        <authorList>
            <person name="Mo P."/>
        </authorList>
    </citation>
    <scope>NUCLEOTIDE SEQUENCE [LARGE SCALE GENOMIC DNA]</scope>
    <source>
        <strain evidence="8 9">CGMCC 4.1532</strain>
    </source>
</reference>
<evidence type="ECO:0000256" key="3">
    <source>
        <dbReference type="ARBA" id="ARBA00022898"/>
    </source>
</evidence>
<dbReference type="Pfam" id="PF01212">
    <property type="entry name" value="Beta_elim_lyase"/>
    <property type="match status" value="1"/>
</dbReference>
<evidence type="ECO:0000313" key="9">
    <source>
        <dbReference type="Proteomes" id="UP000515728"/>
    </source>
</evidence>
<keyword evidence="3" id="KW-0663">Pyridoxal phosphate</keyword>
<dbReference type="InterPro" id="IPR023603">
    <property type="entry name" value="Low_specificity_L-TA-like"/>
</dbReference>
<keyword evidence="4" id="KW-0456">Lyase</keyword>
<dbReference type="KEGG" id="ppel:H6H00_06215"/>
<comment type="cofactor">
    <cofactor evidence="1">
        <name>pyridoxal 5'-phosphate</name>
        <dbReference type="ChEBI" id="CHEBI:597326"/>
    </cofactor>
</comment>
<feature type="region of interest" description="Disordered" evidence="6">
    <location>
        <begin position="1"/>
        <end position="24"/>
    </location>
</feature>
<proteinExistence type="inferred from homology"/>
<dbReference type="InterPro" id="IPR015421">
    <property type="entry name" value="PyrdxlP-dep_Trfase_major"/>
</dbReference>
<feature type="domain" description="Aromatic amino acid beta-eliminating lyase/threonine aldolase" evidence="7">
    <location>
        <begin position="18"/>
        <end position="302"/>
    </location>
</feature>
<dbReference type="GO" id="GO:0008732">
    <property type="term" value="F:L-allo-threonine aldolase activity"/>
    <property type="evidence" value="ECO:0007669"/>
    <property type="project" value="TreeGrafter"/>
</dbReference>
<dbReference type="EMBL" id="CP060131">
    <property type="protein sequence ID" value="QNG53554.1"/>
    <property type="molecule type" value="Genomic_DNA"/>
</dbReference>
<dbReference type="InterPro" id="IPR015424">
    <property type="entry name" value="PyrdxlP-dep_Trfase"/>
</dbReference>